<proteinExistence type="predicted"/>
<gene>
    <name evidence="2" type="ORF">Fot_23133</name>
</gene>
<feature type="region of interest" description="Disordered" evidence="1">
    <location>
        <begin position="193"/>
        <end position="224"/>
    </location>
</feature>
<feature type="compositionally biased region" description="Basic and acidic residues" evidence="1">
    <location>
        <begin position="1"/>
        <end position="30"/>
    </location>
</feature>
<dbReference type="EMBL" id="JBFOLJ010000006">
    <property type="protein sequence ID" value="KAL2530532.1"/>
    <property type="molecule type" value="Genomic_DNA"/>
</dbReference>
<keyword evidence="3" id="KW-1185">Reference proteome</keyword>
<sequence length="224" mass="25599">MEDDHIDLTRGADPTHADDDHTARDSHVPDLRFSPTHARRDMEVMRNCVISHMSEGLSRRKIKDIEKVLAVYNRKDSLVKACKRMVTDLEVVEDEKSKEIHHLKKKNSSLRKSCEASEARVKEREYEIDNLRSALARAQHDAVESYKASSEYKQDLYAYGAEFMSASILLTKEWISTEHPGVNPQGFDRFLARRRDLEQAAEQDGADDQADDPLQDEDGASQLD</sequence>
<comment type="caution">
    <text evidence="2">The sequence shown here is derived from an EMBL/GenBank/DDBJ whole genome shotgun (WGS) entry which is preliminary data.</text>
</comment>
<evidence type="ECO:0000313" key="3">
    <source>
        <dbReference type="Proteomes" id="UP001604277"/>
    </source>
</evidence>
<accession>A0ABD1UZP0</accession>
<evidence type="ECO:0000256" key="1">
    <source>
        <dbReference type="SAM" id="MobiDB-lite"/>
    </source>
</evidence>
<evidence type="ECO:0000313" key="2">
    <source>
        <dbReference type="EMBL" id="KAL2530532.1"/>
    </source>
</evidence>
<organism evidence="2 3">
    <name type="scientific">Forsythia ovata</name>
    <dbReference type="NCBI Taxonomy" id="205694"/>
    <lineage>
        <taxon>Eukaryota</taxon>
        <taxon>Viridiplantae</taxon>
        <taxon>Streptophyta</taxon>
        <taxon>Embryophyta</taxon>
        <taxon>Tracheophyta</taxon>
        <taxon>Spermatophyta</taxon>
        <taxon>Magnoliopsida</taxon>
        <taxon>eudicotyledons</taxon>
        <taxon>Gunneridae</taxon>
        <taxon>Pentapetalae</taxon>
        <taxon>asterids</taxon>
        <taxon>lamiids</taxon>
        <taxon>Lamiales</taxon>
        <taxon>Oleaceae</taxon>
        <taxon>Forsythieae</taxon>
        <taxon>Forsythia</taxon>
    </lineage>
</organism>
<name>A0ABD1UZP0_9LAMI</name>
<dbReference type="AlphaFoldDB" id="A0ABD1UZP0"/>
<dbReference type="Proteomes" id="UP001604277">
    <property type="component" value="Unassembled WGS sequence"/>
</dbReference>
<reference evidence="3" key="1">
    <citation type="submission" date="2024-07" db="EMBL/GenBank/DDBJ databases">
        <title>Two chromosome-level genome assemblies of Korean endemic species Abeliophyllum distichum and Forsythia ovata (Oleaceae).</title>
        <authorList>
            <person name="Jang H."/>
        </authorList>
    </citation>
    <scope>NUCLEOTIDE SEQUENCE [LARGE SCALE GENOMIC DNA]</scope>
</reference>
<feature type="region of interest" description="Disordered" evidence="1">
    <location>
        <begin position="1"/>
        <end position="36"/>
    </location>
</feature>
<feature type="compositionally biased region" description="Acidic residues" evidence="1">
    <location>
        <begin position="199"/>
        <end position="224"/>
    </location>
</feature>
<protein>
    <submittedName>
        <fullName evidence="2">Uncharacterized protein</fullName>
    </submittedName>
</protein>